<protein>
    <submittedName>
        <fullName evidence="4">Peptidase M24</fullName>
    </submittedName>
    <submittedName>
        <fullName evidence="5">Peptidase family M23</fullName>
    </submittedName>
</protein>
<dbReference type="CDD" id="cd12797">
    <property type="entry name" value="M23_peptidase"/>
    <property type="match status" value="1"/>
</dbReference>
<gene>
    <name evidence="4" type="ORF">CVM39_10975</name>
    <name evidence="5" type="ORF">SAMN06297129_1172</name>
</gene>
<dbReference type="AlphaFoldDB" id="A0A285IHI9"/>
<keyword evidence="1 2" id="KW-0732">Signal</keyword>
<evidence type="ECO:0000313" key="5">
    <source>
        <dbReference type="EMBL" id="SNY47445.1"/>
    </source>
</evidence>
<dbReference type="PANTHER" id="PTHR21666:SF289">
    <property type="entry name" value="L-ALA--D-GLU ENDOPEPTIDASE"/>
    <property type="match status" value="1"/>
</dbReference>
<dbReference type="InterPro" id="IPR016047">
    <property type="entry name" value="M23ase_b-sheet_dom"/>
</dbReference>
<evidence type="ECO:0000256" key="1">
    <source>
        <dbReference type="ARBA" id="ARBA00022729"/>
    </source>
</evidence>
<dbReference type="EMBL" id="PGTD01000016">
    <property type="protein sequence ID" value="PJE28969.1"/>
    <property type="molecule type" value="Genomic_DNA"/>
</dbReference>
<dbReference type="GO" id="GO:0004222">
    <property type="term" value="F:metalloendopeptidase activity"/>
    <property type="evidence" value="ECO:0007669"/>
    <property type="project" value="TreeGrafter"/>
</dbReference>
<proteinExistence type="predicted"/>
<dbReference type="Pfam" id="PF01551">
    <property type="entry name" value="Peptidase_M23"/>
    <property type="match status" value="1"/>
</dbReference>
<dbReference type="Proteomes" id="UP000231655">
    <property type="component" value="Unassembled WGS sequence"/>
</dbReference>
<dbReference type="InterPro" id="IPR011055">
    <property type="entry name" value="Dup_hybrid_motif"/>
</dbReference>
<name>A0A285IHI9_9RHOB</name>
<evidence type="ECO:0000313" key="7">
    <source>
        <dbReference type="Proteomes" id="UP000231702"/>
    </source>
</evidence>
<dbReference type="PANTHER" id="PTHR21666">
    <property type="entry name" value="PEPTIDASE-RELATED"/>
    <property type="match status" value="1"/>
</dbReference>
<feature type="chain" id="PRO_5013080558" evidence="2">
    <location>
        <begin position="23"/>
        <end position="329"/>
    </location>
</feature>
<dbReference type="Gene3D" id="2.70.70.10">
    <property type="entry name" value="Glucose Permease (Domain IIA)"/>
    <property type="match status" value="1"/>
</dbReference>
<evidence type="ECO:0000256" key="2">
    <source>
        <dbReference type="SAM" id="SignalP"/>
    </source>
</evidence>
<dbReference type="RefSeq" id="WP_097144941.1">
    <property type="nucleotide sequence ID" value="NZ_OBEA01000002.1"/>
</dbReference>
<sequence length="329" mass="35540">MRLILPLLLLLATPLLAPRLHAEPPRLALPIDCTPGRDCFLQNYLDHDPGPGAADFTCGPLTYDGHRGTDFSLLSQQQMERGVRILAAAPGRVAGTRDGMIDRLYTEAEAPRINGRDCGNGVLIEHEGGWVTQYCHMRRGSVAVQKGQLVEAGTPLGLVGLSGRSQFPHLHIALRRDGEDVDPFAPDGTTESRGGCAPLGDPLWADPLEYNPGGLISLGFLDRLPEFEEVAAGGMARDSLPADTPALVLWAYVFGARDGDVLELAITAPDAPWLSQEFTLEKDQARLYRATGKRLRAALPPGLYTGRARLIRDGEVLSQKTGAVQIRAD</sequence>
<organism evidence="5 6">
    <name type="scientific">Pseudooceanicola antarcticus</name>
    <dbReference type="NCBI Taxonomy" id="1247613"/>
    <lineage>
        <taxon>Bacteria</taxon>
        <taxon>Pseudomonadati</taxon>
        <taxon>Pseudomonadota</taxon>
        <taxon>Alphaproteobacteria</taxon>
        <taxon>Rhodobacterales</taxon>
        <taxon>Paracoccaceae</taxon>
        <taxon>Pseudooceanicola</taxon>
    </lineage>
</organism>
<dbReference type="SUPFAM" id="SSF51261">
    <property type="entry name" value="Duplicated hybrid motif"/>
    <property type="match status" value="1"/>
</dbReference>
<feature type="domain" description="M23ase beta-sheet core" evidence="3">
    <location>
        <begin position="78"/>
        <end position="183"/>
    </location>
</feature>
<evidence type="ECO:0000259" key="3">
    <source>
        <dbReference type="Pfam" id="PF01551"/>
    </source>
</evidence>
<reference evidence="4 7" key="2">
    <citation type="journal article" date="2018" name="Int. J. Syst. Evol. Microbiol.">
        <title>Pseudooceanicola lipolyticus sp. nov., a marine alphaproteobacterium, reclassification of Oceanicola flagellatus as Pseudooceanicola flagellatus comb. nov. and emended description of the genus Pseudooceanicola.</title>
        <authorList>
            <person name="Huang M.-M."/>
            <person name="Guo L.-L."/>
            <person name="Wu Y.-H."/>
            <person name="Lai Q.-L."/>
            <person name="Shao Z.-Z."/>
            <person name="Wang C.-S."/>
            <person name="Wu M."/>
            <person name="Xu X.-W."/>
        </authorList>
    </citation>
    <scope>NUCLEOTIDE SEQUENCE [LARGE SCALE GENOMIC DNA]</scope>
    <source>
        <strain evidence="4 7">Ar-45</strain>
    </source>
</reference>
<evidence type="ECO:0000313" key="4">
    <source>
        <dbReference type="EMBL" id="PJE28969.1"/>
    </source>
</evidence>
<keyword evidence="7" id="KW-1185">Reference proteome</keyword>
<accession>A0A285IHI9</accession>
<evidence type="ECO:0000313" key="6">
    <source>
        <dbReference type="Proteomes" id="UP000231655"/>
    </source>
</evidence>
<reference evidence="5 6" key="1">
    <citation type="submission" date="2017-09" db="EMBL/GenBank/DDBJ databases">
        <authorList>
            <person name="Ehlers B."/>
            <person name="Leendertz F.H."/>
        </authorList>
    </citation>
    <scope>NUCLEOTIDE SEQUENCE [LARGE SCALE GENOMIC DNA]</scope>
    <source>
        <strain evidence="5 6">CGMCC 1.12662</strain>
    </source>
</reference>
<feature type="signal peptide" evidence="2">
    <location>
        <begin position="1"/>
        <end position="22"/>
    </location>
</feature>
<dbReference type="InterPro" id="IPR050570">
    <property type="entry name" value="Cell_wall_metabolism_enzyme"/>
</dbReference>
<dbReference type="Proteomes" id="UP000231702">
    <property type="component" value="Unassembled WGS sequence"/>
</dbReference>
<dbReference type="OrthoDB" id="5489603at2"/>
<dbReference type="EMBL" id="OBEA01000002">
    <property type="protein sequence ID" value="SNY47445.1"/>
    <property type="molecule type" value="Genomic_DNA"/>
</dbReference>